<dbReference type="Proteomes" id="UP000674143">
    <property type="component" value="Chromosome 31"/>
</dbReference>
<feature type="domain" description="CRAL-TRIO" evidence="1">
    <location>
        <begin position="151"/>
        <end position="358"/>
    </location>
</feature>
<dbReference type="InterPro" id="IPR051026">
    <property type="entry name" value="PI/PC_transfer"/>
</dbReference>
<dbReference type="PANTHER" id="PTHR45657:SF1">
    <property type="entry name" value="CRAL-TRIO DOMAIN-CONTAINING PROTEIN YKL091C-RELATED"/>
    <property type="match status" value="1"/>
</dbReference>
<dbReference type="InterPro" id="IPR001251">
    <property type="entry name" value="CRAL-TRIO_dom"/>
</dbReference>
<dbReference type="KEGG" id="loi:92359255"/>
<accession>A0A836KF70</accession>
<dbReference type="SUPFAM" id="SSF101576">
    <property type="entry name" value="Supernatant protein factor (SPF), C-terminal domain"/>
    <property type="match status" value="1"/>
</dbReference>
<organism evidence="2 3">
    <name type="scientific">Leishmania orientalis</name>
    <dbReference type="NCBI Taxonomy" id="2249476"/>
    <lineage>
        <taxon>Eukaryota</taxon>
        <taxon>Discoba</taxon>
        <taxon>Euglenozoa</taxon>
        <taxon>Kinetoplastea</taxon>
        <taxon>Metakinetoplastina</taxon>
        <taxon>Trypanosomatida</taxon>
        <taxon>Trypanosomatidae</taxon>
        <taxon>Leishmaniinae</taxon>
        <taxon>Leishmania</taxon>
    </lineage>
</organism>
<evidence type="ECO:0000259" key="1">
    <source>
        <dbReference type="PROSITE" id="PS50191"/>
    </source>
</evidence>
<dbReference type="Pfam" id="PF00650">
    <property type="entry name" value="CRAL_TRIO"/>
    <property type="match status" value="1"/>
</dbReference>
<comment type="caution">
    <text evidence="2">The sequence shown here is derived from an EMBL/GenBank/DDBJ whole genome shotgun (WGS) entry which is preliminary data.</text>
</comment>
<evidence type="ECO:0000313" key="2">
    <source>
        <dbReference type="EMBL" id="KAG5471756.1"/>
    </source>
</evidence>
<dbReference type="SUPFAM" id="SSF52087">
    <property type="entry name" value="CRAL/TRIO domain"/>
    <property type="match status" value="1"/>
</dbReference>
<dbReference type="GeneID" id="92359255"/>
<dbReference type="SUPFAM" id="SSF46938">
    <property type="entry name" value="CRAL/TRIO N-terminal domain"/>
    <property type="match status" value="1"/>
</dbReference>
<gene>
    <name evidence="2" type="ORF">LSCM4_03309</name>
</gene>
<dbReference type="InterPro" id="IPR036598">
    <property type="entry name" value="GOLD_dom_sf"/>
</dbReference>
<proteinExistence type="predicted"/>
<keyword evidence="3" id="KW-1185">Reference proteome</keyword>
<dbReference type="PROSITE" id="PS50191">
    <property type="entry name" value="CRAL_TRIO"/>
    <property type="match status" value="1"/>
</dbReference>
<dbReference type="SMART" id="SM00516">
    <property type="entry name" value="SEC14"/>
    <property type="match status" value="1"/>
</dbReference>
<dbReference type="PANTHER" id="PTHR45657">
    <property type="entry name" value="CRAL-TRIO DOMAIN-CONTAINING PROTEIN YKL091C-RELATED"/>
    <property type="match status" value="1"/>
</dbReference>
<dbReference type="Gene3D" id="3.40.525.10">
    <property type="entry name" value="CRAL-TRIO lipid binding domain"/>
    <property type="match status" value="1"/>
</dbReference>
<dbReference type="Gene3D" id="2.60.120.680">
    <property type="entry name" value="GOLD domain"/>
    <property type="match status" value="1"/>
</dbReference>
<dbReference type="InterPro" id="IPR036865">
    <property type="entry name" value="CRAL-TRIO_dom_sf"/>
</dbReference>
<dbReference type="EMBL" id="JAFHLR010000031">
    <property type="protein sequence ID" value="KAG5471756.1"/>
    <property type="molecule type" value="Genomic_DNA"/>
</dbReference>
<dbReference type="InterPro" id="IPR036273">
    <property type="entry name" value="CRAL/TRIO_N_dom_sf"/>
</dbReference>
<protein>
    <recommendedName>
        <fullName evidence="1">CRAL-TRIO domain-containing protein</fullName>
    </recommendedName>
</protein>
<name>A0A836KF70_9TRYP</name>
<sequence length="517" mass="57139">MAASAGKASGKVATAVPGTIRLTGEQADKIKALMRLMKEHYNPLPAQLEMYLQLLPSAASAASGEEDSEDSAGPRHLQRSPVWSYCGSFLVSREWDVQKAFAMLQDVVAFRAANRLDEQCFFPPAVSMRGWSANDVCTVLRQSPRETGQRIDRVVAGVAQGISCGIHYWDKGGRPVVYMMVNSFDEVELMRQLKQMANVGKSHVEVMWEFMLHFIGVMESLVLYQAIQRDAQSTRRASASESAHEAPPAAVLPQGVVTMVFDMKGLALKMLWKPVIDLLCSIAKDFFKYYPDQVHRIVYVNSPSLARYAFRLVRGVMPAAFQRKIAFVSSHDTLSTLETMIDKKHIPHFLGGDCRCATAGGECFTGYDPQHPRRTVKTGAPAEAREMGNDAFLTEDVTLAAGHECARVFPVKASEVVAWEFAVAGGGRDITFTIFFVPQSAATQMQWAEVELKKLSSYVVTSEALADGSDVYTAAEDGVVVLGWRNTRSWLASKRLQLRAYKEANLSSPHECESNFQ</sequence>
<dbReference type="AlphaFoldDB" id="A0A836KF70"/>
<dbReference type="RefSeq" id="XP_067060873.1">
    <property type="nucleotide sequence ID" value="XM_067205321.1"/>
</dbReference>
<reference evidence="2 3" key="1">
    <citation type="submission" date="2021-02" db="EMBL/GenBank/DDBJ databases">
        <title>Leishmania (Mundinia) orientalis Genome sequencing and assembly.</title>
        <authorList>
            <person name="Almutairi H."/>
            <person name="Gatherer D."/>
        </authorList>
    </citation>
    <scope>NUCLEOTIDE SEQUENCE [LARGE SCALE GENOMIC DNA]</scope>
    <source>
        <strain evidence="2">LSCM4</strain>
    </source>
</reference>
<evidence type="ECO:0000313" key="3">
    <source>
        <dbReference type="Proteomes" id="UP000674143"/>
    </source>
</evidence>
<dbReference type="CDD" id="cd00170">
    <property type="entry name" value="SEC14"/>
    <property type="match status" value="1"/>
</dbReference>